<evidence type="ECO:0000313" key="2">
    <source>
        <dbReference type="Proteomes" id="UP000693970"/>
    </source>
</evidence>
<organism evidence="1 2">
    <name type="scientific">Nitzschia inconspicua</name>
    <dbReference type="NCBI Taxonomy" id="303405"/>
    <lineage>
        <taxon>Eukaryota</taxon>
        <taxon>Sar</taxon>
        <taxon>Stramenopiles</taxon>
        <taxon>Ochrophyta</taxon>
        <taxon>Bacillariophyta</taxon>
        <taxon>Bacillariophyceae</taxon>
        <taxon>Bacillariophycidae</taxon>
        <taxon>Bacillariales</taxon>
        <taxon>Bacillariaceae</taxon>
        <taxon>Nitzschia</taxon>
    </lineage>
</organism>
<evidence type="ECO:0000313" key="1">
    <source>
        <dbReference type="EMBL" id="KAG7351382.1"/>
    </source>
</evidence>
<keyword evidence="2" id="KW-1185">Reference proteome</keyword>
<dbReference type="Proteomes" id="UP000693970">
    <property type="component" value="Unassembled WGS sequence"/>
</dbReference>
<protein>
    <submittedName>
        <fullName evidence="1">Uncharacterized protein</fullName>
    </submittedName>
</protein>
<reference evidence="1" key="1">
    <citation type="journal article" date="2021" name="Sci. Rep.">
        <title>Diploid genomic architecture of Nitzschia inconspicua, an elite biomass production diatom.</title>
        <authorList>
            <person name="Oliver A."/>
            <person name="Podell S."/>
            <person name="Pinowska A."/>
            <person name="Traller J.C."/>
            <person name="Smith S.R."/>
            <person name="McClure R."/>
            <person name="Beliaev A."/>
            <person name="Bohutskyi P."/>
            <person name="Hill E.A."/>
            <person name="Rabines A."/>
            <person name="Zheng H."/>
            <person name="Allen L.Z."/>
            <person name="Kuo A."/>
            <person name="Grigoriev I.V."/>
            <person name="Allen A.E."/>
            <person name="Hazlebeck D."/>
            <person name="Allen E.E."/>
        </authorList>
    </citation>
    <scope>NUCLEOTIDE SEQUENCE</scope>
    <source>
        <strain evidence="1">Hildebrandi</strain>
    </source>
</reference>
<name>A0A9K3KXQ3_9STRA</name>
<gene>
    <name evidence="1" type="ORF">IV203_010742</name>
</gene>
<sequence length="128" mass="14029">MPPLTASVGKLLRTLADTAPFPTFLLPHNKSVALWIEVLPLPVPLSSRRTINQLLCGLKCHHRPSQGPRGHSALSQFLPAAQQLHCFVDRSATIVRYTAPTVRCTIDQFLCGISALRTTTQLLFGSQC</sequence>
<accession>A0A9K3KXQ3</accession>
<dbReference type="AlphaFoldDB" id="A0A9K3KXQ3"/>
<dbReference type="EMBL" id="JAGRRH010000018">
    <property type="protein sequence ID" value="KAG7351382.1"/>
    <property type="molecule type" value="Genomic_DNA"/>
</dbReference>
<comment type="caution">
    <text evidence="1">The sequence shown here is derived from an EMBL/GenBank/DDBJ whole genome shotgun (WGS) entry which is preliminary data.</text>
</comment>
<proteinExistence type="predicted"/>
<reference evidence="1" key="2">
    <citation type="submission" date="2021-04" db="EMBL/GenBank/DDBJ databases">
        <authorList>
            <person name="Podell S."/>
        </authorList>
    </citation>
    <scope>NUCLEOTIDE SEQUENCE</scope>
    <source>
        <strain evidence="1">Hildebrandi</strain>
    </source>
</reference>